<dbReference type="InterPro" id="IPR013785">
    <property type="entry name" value="Aldolase_TIM"/>
</dbReference>
<comment type="function">
    <text evidence="1">Regulates expression of the glpD operon. In the presence of glycerol 3-phosphate (G3P) causes antitermination of transcription of glpD at the inverted repeat of the leader region to enhance its transcription. Binds and stabilizes glpD leader mRNA.</text>
</comment>
<dbReference type="RefSeq" id="WP_274785329.1">
    <property type="nucleotide sequence ID" value="NZ_CP132482.1"/>
</dbReference>
<keyword evidence="1" id="KW-0804">Transcription</keyword>
<protein>
    <recommendedName>
        <fullName evidence="1">Glycerol uptake operon antiterminator regulatory protein</fullName>
    </recommendedName>
</protein>
<dbReference type="PIRSF" id="PIRSF016897">
    <property type="entry name" value="GlpP"/>
    <property type="match status" value="1"/>
</dbReference>
<accession>A0ABY9L615</accession>
<evidence type="ECO:0000256" key="1">
    <source>
        <dbReference type="PIRNR" id="PIRNR016897"/>
    </source>
</evidence>
<dbReference type="PANTHER" id="PTHR35787">
    <property type="entry name" value="GLYCEROL UPTAKE OPERON ANTITERMINATOR REGULATORY PROTEIN"/>
    <property type="match status" value="1"/>
</dbReference>
<dbReference type="SUPFAM" id="SSF110391">
    <property type="entry name" value="GlpP-like"/>
    <property type="match status" value="1"/>
</dbReference>
<keyword evidence="1" id="KW-0805">Transcription regulation</keyword>
<dbReference type="PANTHER" id="PTHR35787:SF1">
    <property type="entry name" value="GLYCEROL UPTAKE OPERON ANTITERMINATOR REGULATORY PROTEIN"/>
    <property type="match status" value="1"/>
</dbReference>
<sequence length="201" mass="22086">MHGGDFVIFDTSMVIPSLINGRDLNYALRVPSKVILLSGVSIGNLREFVHAIHEHQKQAVAHIDILGGFKSDDIGMHLLKNLYKLDGILSANVRALSQGKHWGMTTIYRLPLIDSLSLAKAHDFLKNSDSYDAVQVLPAVGAIAEVKRIKQMVTHKPLIASGLLETRNQVKLAFSSGYQLIATSQKDLWYPRASSAAEKAD</sequence>
<proteinExistence type="predicted"/>
<organism evidence="2 3">
    <name type="scientific">Lacticaseibacillus parahuelsenbergensis</name>
    <dbReference type="NCBI Taxonomy" id="3068305"/>
    <lineage>
        <taxon>Bacteria</taxon>
        <taxon>Bacillati</taxon>
        <taxon>Bacillota</taxon>
        <taxon>Bacilli</taxon>
        <taxon>Lactobacillales</taxon>
        <taxon>Lactobacillaceae</taxon>
        <taxon>Lacticaseibacillus</taxon>
    </lineage>
</organism>
<dbReference type="Pfam" id="PF04309">
    <property type="entry name" value="G3P_antiterm"/>
    <property type="match status" value="1"/>
</dbReference>
<reference evidence="2 3" key="1">
    <citation type="submission" date="2023-08" db="EMBL/GenBank/DDBJ databases">
        <authorList>
            <person name="Buchebner-Jance M."/>
        </authorList>
    </citation>
    <scope>NUCLEOTIDE SEQUENCE [LARGE SCALE GENOMIC DNA]</scope>
    <source>
        <strain evidence="2 3">NCIMB 15471</strain>
    </source>
</reference>
<dbReference type="Gene3D" id="3.20.20.70">
    <property type="entry name" value="Aldolase class I"/>
    <property type="match status" value="1"/>
</dbReference>
<evidence type="ECO:0000313" key="2">
    <source>
        <dbReference type="EMBL" id="WLV77866.1"/>
    </source>
</evidence>
<gene>
    <name evidence="2" type="ORF">LACPH_002648</name>
</gene>
<evidence type="ECO:0000313" key="3">
    <source>
        <dbReference type="Proteomes" id="UP001233112"/>
    </source>
</evidence>
<dbReference type="Proteomes" id="UP001233112">
    <property type="component" value="Chromosome"/>
</dbReference>
<name>A0ABY9L615_9LACO</name>
<keyword evidence="1" id="KW-0694">RNA-binding</keyword>
<keyword evidence="3" id="KW-1185">Reference proteome</keyword>
<dbReference type="EMBL" id="CP132482">
    <property type="protein sequence ID" value="WLV77866.1"/>
    <property type="molecule type" value="Genomic_DNA"/>
</dbReference>
<keyword evidence="1" id="KW-0319">Glycerol metabolism</keyword>
<dbReference type="InterPro" id="IPR006699">
    <property type="entry name" value="GlpP"/>
</dbReference>